<accession>A0A8T2MY88</accession>
<dbReference type="InterPro" id="IPR050999">
    <property type="entry name" value="ADP-ribosyltransferase_ARG"/>
</dbReference>
<dbReference type="GO" id="GO:0016779">
    <property type="term" value="F:nucleotidyltransferase activity"/>
    <property type="evidence" value="ECO:0007669"/>
    <property type="project" value="UniProtKB-KW"/>
</dbReference>
<evidence type="ECO:0000313" key="13">
    <source>
        <dbReference type="Proteomes" id="UP000824540"/>
    </source>
</evidence>
<keyword evidence="4" id="KW-0800">Toxin</keyword>
<evidence type="ECO:0000256" key="1">
    <source>
        <dbReference type="ARBA" id="ARBA00004613"/>
    </source>
</evidence>
<keyword evidence="8 11" id="KW-0521">NADP</keyword>
<dbReference type="EMBL" id="JAFBMS010000519">
    <property type="protein sequence ID" value="KAG9330618.1"/>
    <property type="molecule type" value="Genomic_DNA"/>
</dbReference>
<dbReference type="GO" id="GO:0106274">
    <property type="term" value="F:NAD+-protein-arginine ADP-ribosyltransferase activity"/>
    <property type="evidence" value="ECO:0007669"/>
    <property type="project" value="UniProtKB-EC"/>
</dbReference>
<dbReference type="GO" id="GO:0005576">
    <property type="term" value="C:extracellular region"/>
    <property type="evidence" value="ECO:0007669"/>
    <property type="project" value="UniProtKB-SubCell"/>
</dbReference>
<dbReference type="PROSITE" id="PS01291">
    <property type="entry name" value="ART"/>
    <property type="match status" value="1"/>
</dbReference>
<keyword evidence="9" id="KW-0843">Virulence</keyword>
<reference evidence="12" key="1">
    <citation type="thesis" date="2021" institute="BYU ScholarsArchive" country="Provo, UT, USA">
        <title>Applications of and Algorithms for Genome Assembly and Genomic Analyses with an Emphasis on Marine Teleosts.</title>
        <authorList>
            <person name="Pickett B.D."/>
        </authorList>
    </citation>
    <scope>NUCLEOTIDE SEQUENCE</scope>
    <source>
        <strain evidence="12">HI-2016</strain>
    </source>
</reference>
<name>A0A8T2MY88_9TELE</name>
<dbReference type="InterPro" id="IPR000768">
    <property type="entry name" value="ART"/>
</dbReference>
<dbReference type="GO" id="GO:0090729">
    <property type="term" value="F:toxin activity"/>
    <property type="evidence" value="ECO:0007669"/>
    <property type="project" value="UniProtKB-KW"/>
</dbReference>
<comment type="subcellular location">
    <subcellularLocation>
        <location evidence="1">Secreted</location>
    </subcellularLocation>
</comment>
<dbReference type="PANTHER" id="PTHR10339:SF25">
    <property type="entry name" value="SECRETED EXOENZYME S"/>
    <property type="match status" value="1"/>
</dbReference>
<evidence type="ECO:0000256" key="9">
    <source>
        <dbReference type="ARBA" id="ARBA00023026"/>
    </source>
</evidence>
<dbReference type="OrthoDB" id="423533at2759"/>
<dbReference type="GO" id="GO:0003950">
    <property type="term" value="F:NAD+ poly-ADP-ribosyltransferase activity"/>
    <property type="evidence" value="ECO:0007669"/>
    <property type="project" value="TreeGrafter"/>
</dbReference>
<keyword evidence="11" id="KW-0520">NAD</keyword>
<keyword evidence="6 11" id="KW-0808">Transferase</keyword>
<dbReference type="AlphaFoldDB" id="A0A8T2MY88"/>
<evidence type="ECO:0000256" key="10">
    <source>
        <dbReference type="ARBA" id="ARBA00047597"/>
    </source>
</evidence>
<evidence type="ECO:0000256" key="4">
    <source>
        <dbReference type="ARBA" id="ARBA00022656"/>
    </source>
</evidence>
<dbReference type="Pfam" id="PF01129">
    <property type="entry name" value="ART"/>
    <property type="match status" value="1"/>
</dbReference>
<evidence type="ECO:0000256" key="11">
    <source>
        <dbReference type="RuleBase" id="RU361228"/>
    </source>
</evidence>
<protein>
    <recommendedName>
        <fullName evidence="11">NAD(P)(+)--arginine ADP-ribosyltransferase</fullName>
        <ecNumber evidence="11">2.4.2.31</ecNumber>
    </recommendedName>
    <alternativeName>
        <fullName evidence="11">Mono(ADP-ribosyl)transferase</fullName>
    </alternativeName>
</protein>
<keyword evidence="5 11" id="KW-0328">Glycosyltransferase</keyword>
<evidence type="ECO:0000256" key="7">
    <source>
        <dbReference type="ARBA" id="ARBA00022695"/>
    </source>
</evidence>
<evidence type="ECO:0000256" key="2">
    <source>
        <dbReference type="ARBA" id="ARBA00009558"/>
    </source>
</evidence>
<dbReference type="Proteomes" id="UP000824540">
    <property type="component" value="Unassembled WGS sequence"/>
</dbReference>
<dbReference type="PANTHER" id="PTHR10339">
    <property type="entry name" value="ADP-RIBOSYLTRANSFERASE"/>
    <property type="match status" value="1"/>
</dbReference>
<dbReference type="Gene3D" id="3.90.176.10">
    <property type="entry name" value="Toxin ADP-ribosyltransferase, Chain A, domain 1"/>
    <property type="match status" value="1"/>
</dbReference>
<keyword evidence="7" id="KW-0548">Nucleotidyltransferase</keyword>
<keyword evidence="13" id="KW-1185">Reference proteome</keyword>
<dbReference type="SUPFAM" id="SSF56399">
    <property type="entry name" value="ADP-ribosylation"/>
    <property type="match status" value="1"/>
</dbReference>
<evidence type="ECO:0000256" key="8">
    <source>
        <dbReference type="ARBA" id="ARBA00022857"/>
    </source>
</evidence>
<organism evidence="12 13">
    <name type="scientific">Albula glossodonta</name>
    <name type="common">roundjaw bonefish</name>
    <dbReference type="NCBI Taxonomy" id="121402"/>
    <lineage>
        <taxon>Eukaryota</taxon>
        <taxon>Metazoa</taxon>
        <taxon>Chordata</taxon>
        <taxon>Craniata</taxon>
        <taxon>Vertebrata</taxon>
        <taxon>Euteleostomi</taxon>
        <taxon>Actinopterygii</taxon>
        <taxon>Neopterygii</taxon>
        <taxon>Teleostei</taxon>
        <taxon>Albuliformes</taxon>
        <taxon>Albulidae</taxon>
        <taxon>Albula</taxon>
    </lineage>
</organism>
<comment type="catalytic activity">
    <reaction evidence="10 11">
        <text>L-arginyl-[protein] + NAD(+) = N(omega)-(ADP-D-ribosyl)-L-arginyl-[protein] + nicotinamide + H(+)</text>
        <dbReference type="Rhea" id="RHEA:19149"/>
        <dbReference type="Rhea" id="RHEA-COMP:10532"/>
        <dbReference type="Rhea" id="RHEA-COMP:15087"/>
        <dbReference type="ChEBI" id="CHEBI:15378"/>
        <dbReference type="ChEBI" id="CHEBI:17154"/>
        <dbReference type="ChEBI" id="CHEBI:29965"/>
        <dbReference type="ChEBI" id="CHEBI:57540"/>
        <dbReference type="ChEBI" id="CHEBI:142554"/>
        <dbReference type="EC" id="2.4.2.31"/>
    </reaction>
</comment>
<comment type="similarity">
    <text evidence="2 11">Belongs to the Arg-specific ADP-ribosyltransferase family.</text>
</comment>
<comment type="caution">
    <text evidence="12">The sequence shown here is derived from an EMBL/GenBank/DDBJ whole genome shotgun (WGS) entry which is preliminary data.</text>
</comment>
<evidence type="ECO:0000256" key="3">
    <source>
        <dbReference type="ARBA" id="ARBA00022525"/>
    </source>
</evidence>
<keyword evidence="3" id="KW-0964">Secreted</keyword>
<sequence>MEMAFDALDDQYDECESEMEKLVEEKIPDDLKKVWDQEAKETNTGDTELSKNHKTAILVYKTMKKEFNKATVMGGMDYNTFPYKKLHFYLTDAVKTLLKKTGKSECHNVHLVSEQEIVADTAAVIRFGQFVTTDKTAPKSPGKTHFIIKTCSGVAFDTLGKGLILIPPYEVFSVTAVKGQDIHLDHLDDMSYHNCLGVQYPSLRSINGHLAANFQVCHQNKKKPTRSRIITPLRQLPQGQDLGNRLEMSERDIERINTFYGCGPPRRDRRRQTIPSFPPV</sequence>
<evidence type="ECO:0000256" key="5">
    <source>
        <dbReference type="ARBA" id="ARBA00022676"/>
    </source>
</evidence>
<dbReference type="EC" id="2.4.2.31" evidence="11"/>
<gene>
    <name evidence="12" type="ORF">JZ751_023557</name>
</gene>
<proteinExistence type="inferred from homology"/>
<dbReference type="PRINTS" id="PR00970">
    <property type="entry name" value="RIBTRNSFRASE"/>
</dbReference>
<evidence type="ECO:0000313" key="12">
    <source>
        <dbReference type="EMBL" id="KAG9330618.1"/>
    </source>
</evidence>
<evidence type="ECO:0000256" key="6">
    <source>
        <dbReference type="ARBA" id="ARBA00022679"/>
    </source>
</evidence>